<reference evidence="2 3" key="1">
    <citation type="submission" date="2024-11" db="EMBL/GenBank/DDBJ databases">
        <title>Chromosome-level genome assembly of the freshwater bivalve Anodonta woodiana.</title>
        <authorList>
            <person name="Chen X."/>
        </authorList>
    </citation>
    <scope>NUCLEOTIDE SEQUENCE [LARGE SCALE GENOMIC DNA]</scope>
    <source>
        <strain evidence="2">MN2024</strain>
        <tissue evidence="2">Gills</tissue>
    </source>
</reference>
<dbReference type="Gene3D" id="3.90.320.10">
    <property type="match status" value="1"/>
</dbReference>
<dbReference type="EMBL" id="JBJQND010000003">
    <property type="protein sequence ID" value="KAL3884075.1"/>
    <property type="molecule type" value="Genomic_DNA"/>
</dbReference>
<dbReference type="InterPro" id="IPR051703">
    <property type="entry name" value="NF-kappa-B_Signaling_Reg"/>
</dbReference>
<evidence type="ECO:0000313" key="2">
    <source>
        <dbReference type="EMBL" id="KAL3884075.1"/>
    </source>
</evidence>
<evidence type="ECO:0000256" key="1">
    <source>
        <dbReference type="SAM" id="Phobius"/>
    </source>
</evidence>
<comment type="caution">
    <text evidence="2">The sequence shown here is derived from an EMBL/GenBank/DDBJ whole genome shotgun (WGS) entry which is preliminary data.</text>
</comment>
<evidence type="ECO:0000313" key="3">
    <source>
        <dbReference type="Proteomes" id="UP001634394"/>
    </source>
</evidence>
<protein>
    <submittedName>
        <fullName evidence="2">Uncharacterized protein</fullName>
    </submittedName>
</protein>
<dbReference type="PANTHER" id="PTHR46609">
    <property type="entry name" value="EXONUCLEASE, PHAGE-TYPE/RECB, C-TERMINAL DOMAIN-CONTAINING PROTEIN"/>
    <property type="match status" value="1"/>
</dbReference>
<sequence>MDSTMLSHEILACYLMLMSHFWVPALICCYSVTDVVLTQWRSIAHGPYISLIQRLRPTYMDEGGLKPNHACYMHIQGVMDISGRRWCEFYVYTAKGHYQERVPFDPQFWDGVKPK</sequence>
<keyword evidence="1" id="KW-1133">Transmembrane helix</keyword>
<accession>A0ABD3XD80</accession>
<keyword evidence="1" id="KW-0472">Membrane</keyword>
<feature type="transmembrane region" description="Helical" evidence="1">
    <location>
        <begin position="12"/>
        <end position="33"/>
    </location>
</feature>
<dbReference type="PANTHER" id="PTHR46609:SF8">
    <property type="entry name" value="YQAJ VIRAL RECOMBINASE DOMAIN-CONTAINING PROTEIN"/>
    <property type="match status" value="1"/>
</dbReference>
<keyword evidence="1" id="KW-0812">Transmembrane</keyword>
<dbReference type="AlphaFoldDB" id="A0ABD3XD80"/>
<name>A0ABD3XD80_SINWO</name>
<keyword evidence="3" id="KW-1185">Reference proteome</keyword>
<dbReference type="Proteomes" id="UP001634394">
    <property type="component" value="Unassembled WGS sequence"/>
</dbReference>
<proteinExistence type="predicted"/>
<gene>
    <name evidence="2" type="ORF">ACJMK2_030297</name>
</gene>
<dbReference type="InterPro" id="IPR011604">
    <property type="entry name" value="PDDEXK-like_dom_sf"/>
</dbReference>
<organism evidence="2 3">
    <name type="scientific">Sinanodonta woodiana</name>
    <name type="common">Chinese pond mussel</name>
    <name type="synonym">Anodonta woodiana</name>
    <dbReference type="NCBI Taxonomy" id="1069815"/>
    <lineage>
        <taxon>Eukaryota</taxon>
        <taxon>Metazoa</taxon>
        <taxon>Spiralia</taxon>
        <taxon>Lophotrochozoa</taxon>
        <taxon>Mollusca</taxon>
        <taxon>Bivalvia</taxon>
        <taxon>Autobranchia</taxon>
        <taxon>Heteroconchia</taxon>
        <taxon>Palaeoheterodonta</taxon>
        <taxon>Unionida</taxon>
        <taxon>Unionoidea</taxon>
        <taxon>Unionidae</taxon>
        <taxon>Unioninae</taxon>
        <taxon>Sinanodonta</taxon>
    </lineage>
</organism>